<sequence>MGYGYSRFVEDTELSSLLHNHPCYASLPKGKKKVIFRAGSAARGLRTRLTFDCAIPQSRLSDRDKASFRSTSPSIFTPPPHPKSLDGPQ</sequence>
<dbReference type="Proteomes" id="UP001054945">
    <property type="component" value="Unassembled WGS sequence"/>
</dbReference>
<dbReference type="AlphaFoldDB" id="A0AAV4XPD2"/>
<feature type="region of interest" description="Disordered" evidence="1">
    <location>
        <begin position="61"/>
        <end position="89"/>
    </location>
</feature>
<proteinExistence type="predicted"/>
<name>A0AAV4XPD2_CAEEX</name>
<accession>A0AAV4XPD2</accession>
<keyword evidence="3" id="KW-1185">Reference proteome</keyword>
<evidence type="ECO:0000313" key="3">
    <source>
        <dbReference type="Proteomes" id="UP001054945"/>
    </source>
</evidence>
<dbReference type="EMBL" id="BPLR01018108">
    <property type="protein sequence ID" value="GIY96985.1"/>
    <property type="molecule type" value="Genomic_DNA"/>
</dbReference>
<gene>
    <name evidence="2" type="ORF">CEXT_348841</name>
</gene>
<comment type="caution">
    <text evidence="2">The sequence shown here is derived from an EMBL/GenBank/DDBJ whole genome shotgun (WGS) entry which is preliminary data.</text>
</comment>
<evidence type="ECO:0000256" key="1">
    <source>
        <dbReference type="SAM" id="MobiDB-lite"/>
    </source>
</evidence>
<organism evidence="2 3">
    <name type="scientific">Caerostris extrusa</name>
    <name type="common">Bark spider</name>
    <name type="synonym">Caerostris bankana</name>
    <dbReference type="NCBI Taxonomy" id="172846"/>
    <lineage>
        <taxon>Eukaryota</taxon>
        <taxon>Metazoa</taxon>
        <taxon>Ecdysozoa</taxon>
        <taxon>Arthropoda</taxon>
        <taxon>Chelicerata</taxon>
        <taxon>Arachnida</taxon>
        <taxon>Araneae</taxon>
        <taxon>Araneomorphae</taxon>
        <taxon>Entelegynae</taxon>
        <taxon>Araneoidea</taxon>
        <taxon>Araneidae</taxon>
        <taxon>Caerostris</taxon>
    </lineage>
</organism>
<reference evidence="2 3" key="1">
    <citation type="submission" date="2021-06" db="EMBL/GenBank/DDBJ databases">
        <title>Caerostris extrusa draft genome.</title>
        <authorList>
            <person name="Kono N."/>
            <person name="Arakawa K."/>
        </authorList>
    </citation>
    <scope>NUCLEOTIDE SEQUENCE [LARGE SCALE GENOMIC DNA]</scope>
</reference>
<protein>
    <submittedName>
        <fullName evidence="2">Uncharacterized protein</fullName>
    </submittedName>
</protein>
<evidence type="ECO:0000313" key="2">
    <source>
        <dbReference type="EMBL" id="GIY96985.1"/>
    </source>
</evidence>